<dbReference type="Pfam" id="PF01253">
    <property type="entry name" value="SUI1"/>
    <property type="match status" value="1"/>
</dbReference>
<dbReference type="InterPro" id="IPR036877">
    <property type="entry name" value="SUI1_dom_sf"/>
</dbReference>
<proteinExistence type="predicted"/>
<keyword evidence="3" id="KW-1185">Reference proteome</keyword>
<dbReference type="Gene3D" id="3.30.780.10">
    <property type="entry name" value="SUI1-like domain"/>
    <property type="match status" value="1"/>
</dbReference>
<dbReference type="InterPro" id="IPR050318">
    <property type="entry name" value="DENR/SUI1_TIF"/>
</dbReference>
<keyword evidence="2" id="KW-0648">Protein biosynthesis</keyword>
<dbReference type="InterPro" id="IPR001950">
    <property type="entry name" value="SUI1"/>
</dbReference>
<gene>
    <name evidence="2" type="ORF">ADEAN_000738600</name>
</gene>
<dbReference type="SUPFAM" id="SSF55159">
    <property type="entry name" value="eIF1-like"/>
    <property type="match status" value="1"/>
</dbReference>
<dbReference type="PANTHER" id="PTHR12789">
    <property type="entry name" value="DENSITY-REGULATED PROTEIN HOMOLOG"/>
    <property type="match status" value="1"/>
</dbReference>
<dbReference type="GO" id="GO:0001731">
    <property type="term" value="P:formation of translation preinitiation complex"/>
    <property type="evidence" value="ECO:0007669"/>
    <property type="project" value="TreeGrafter"/>
</dbReference>
<dbReference type="PANTHER" id="PTHR12789:SF0">
    <property type="entry name" value="DENSITY-REGULATED PROTEIN"/>
    <property type="match status" value="1"/>
</dbReference>
<sequence>MDTKETEQFLSQQKKAEESVLNAKKIHIHVKQRKRKKFVTTASGLNQELNFERVTRYLQQKLGCNGSVCVDPDIKEKYILLQGNWAAELAEFLLQEHMARKELLEIHST</sequence>
<dbReference type="GO" id="GO:0002188">
    <property type="term" value="P:translation reinitiation"/>
    <property type="evidence" value="ECO:0007669"/>
    <property type="project" value="TreeGrafter"/>
</dbReference>
<reference evidence="2 3" key="1">
    <citation type="submission" date="2020-08" db="EMBL/GenBank/DDBJ databases">
        <authorList>
            <person name="Newling K."/>
            <person name="Davey J."/>
            <person name="Forrester S."/>
        </authorList>
    </citation>
    <scope>NUCLEOTIDE SEQUENCE [LARGE SCALE GENOMIC DNA]</scope>
    <source>
        <strain evidence="3">Crithidia deanei Carvalho (ATCC PRA-265)</strain>
    </source>
</reference>
<organism evidence="2 3">
    <name type="scientific">Angomonas deanei</name>
    <dbReference type="NCBI Taxonomy" id="59799"/>
    <lineage>
        <taxon>Eukaryota</taxon>
        <taxon>Discoba</taxon>
        <taxon>Euglenozoa</taxon>
        <taxon>Kinetoplastea</taxon>
        <taxon>Metakinetoplastina</taxon>
        <taxon>Trypanosomatida</taxon>
        <taxon>Trypanosomatidae</taxon>
        <taxon>Strigomonadinae</taxon>
        <taxon>Angomonas</taxon>
    </lineage>
</organism>
<dbReference type="Proteomes" id="UP000515908">
    <property type="component" value="Chromosome 15"/>
</dbReference>
<dbReference type="PROSITE" id="PS50296">
    <property type="entry name" value="SUI1"/>
    <property type="match status" value="1"/>
</dbReference>
<dbReference type="VEuPathDB" id="TriTrypDB:ADEAN_000738600"/>
<name>A0A7G2CMT7_9TRYP</name>
<keyword evidence="2" id="KW-0396">Initiation factor</keyword>
<evidence type="ECO:0000259" key="1">
    <source>
        <dbReference type="PROSITE" id="PS50296"/>
    </source>
</evidence>
<dbReference type="OrthoDB" id="10248435at2759"/>
<dbReference type="GO" id="GO:0003729">
    <property type="term" value="F:mRNA binding"/>
    <property type="evidence" value="ECO:0007669"/>
    <property type="project" value="TreeGrafter"/>
</dbReference>
<feature type="domain" description="SUI1" evidence="1">
    <location>
        <begin position="26"/>
        <end position="97"/>
    </location>
</feature>
<protein>
    <submittedName>
        <fullName evidence="2">Translation initiation factor SUI1, putative</fullName>
    </submittedName>
</protein>
<dbReference type="AlphaFoldDB" id="A0A7G2CMT7"/>
<dbReference type="EMBL" id="LR877159">
    <property type="protein sequence ID" value="CAD2219873.1"/>
    <property type="molecule type" value="Genomic_DNA"/>
</dbReference>
<accession>A0A7G2CMT7</accession>
<evidence type="ECO:0000313" key="2">
    <source>
        <dbReference type="EMBL" id="CAD2219873.1"/>
    </source>
</evidence>
<evidence type="ECO:0000313" key="3">
    <source>
        <dbReference type="Proteomes" id="UP000515908"/>
    </source>
</evidence>
<dbReference type="GO" id="GO:0003743">
    <property type="term" value="F:translation initiation factor activity"/>
    <property type="evidence" value="ECO:0007669"/>
    <property type="project" value="UniProtKB-KW"/>
</dbReference>